<protein>
    <submittedName>
        <fullName evidence="1">Uncharacterized protein</fullName>
    </submittedName>
</protein>
<dbReference type="EMBL" id="JYDU01000040">
    <property type="protein sequence ID" value="KRX96707.1"/>
    <property type="molecule type" value="Genomic_DNA"/>
</dbReference>
<gene>
    <name evidence="1" type="ORF">T4E_7556</name>
</gene>
<sequence length="174" mass="19262">MRINKKKTPLAVCLWKKANKTEIIRALPYELVGSLTRRPLCKEKERAHDSKEIGCFPHRYSSTDNVEQPLSSALIFLSYGAISASQAVQTEASLISHCFFNQPTPTLLVDHFPFNSTHPTSSGISGESLVDLRIRGCNADVDVPESQGKEKSILFQVINSRWNKKAASSPCTAD</sequence>
<evidence type="ECO:0000313" key="2">
    <source>
        <dbReference type="Proteomes" id="UP000054815"/>
    </source>
</evidence>
<evidence type="ECO:0000313" key="1">
    <source>
        <dbReference type="EMBL" id="KRX96707.1"/>
    </source>
</evidence>
<dbReference type="AlphaFoldDB" id="A0A0V0Y8W1"/>
<comment type="caution">
    <text evidence="1">The sequence shown here is derived from an EMBL/GenBank/DDBJ whole genome shotgun (WGS) entry which is preliminary data.</text>
</comment>
<reference evidence="1 2" key="1">
    <citation type="submission" date="2015-01" db="EMBL/GenBank/DDBJ databases">
        <title>Evolution of Trichinella species and genotypes.</title>
        <authorList>
            <person name="Korhonen P.K."/>
            <person name="Edoardo P."/>
            <person name="Giuseppe L.R."/>
            <person name="Gasser R.B."/>
        </authorList>
    </citation>
    <scope>NUCLEOTIDE SEQUENCE [LARGE SCALE GENOMIC DNA]</scope>
    <source>
        <strain evidence="1">ISS141</strain>
    </source>
</reference>
<organism evidence="1 2">
    <name type="scientific">Trichinella pseudospiralis</name>
    <name type="common">Parasitic roundworm</name>
    <dbReference type="NCBI Taxonomy" id="6337"/>
    <lineage>
        <taxon>Eukaryota</taxon>
        <taxon>Metazoa</taxon>
        <taxon>Ecdysozoa</taxon>
        <taxon>Nematoda</taxon>
        <taxon>Enoplea</taxon>
        <taxon>Dorylaimia</taxon>
        <taxon>Trichinellida</taxon>
        <taxon>Trichinellidae</taxon>
        <taxon>Trichinella</taxon>
    </lineage>
</organism>
<name>A0A0V0Y8W1_TRIPS</name>
<accession>A0A0V0Y8W1</accession>
<proteinExistence type="predicted"/>
<dbReference type="Proteomes" id="UP000054815">
    <property type="component" value="Unassembled WGS sequence"/>
</dbReference>